<organism evidence="1">
    <name type="scientific">Tanacetum cinerariifolium</name>
    <name type="common">Dalmatian daisy</name>
    <name type="synonym">Chrysanthemum cinerariifolium</name>
    <dbReference type="NCBI Taxonomy" id="118510"/>
    <lineage>
        <taxon>Eukaryota</taxon>
        <taxon>Viridiplantae</taxon>
        <taxon>Streptophyta</taxon>
        <taxon>Embryophyta</taxon>
        <taxon>Tracheophyta</taxon>
        <taxon>Spermatophyta</taxon>
        <taxon>Magnoliopsida</taxon>
        <taxon>eudicotyledons</taxon>
        <taxon>Gunneridae</taxon>
        <taxon>Pentapetalae</taxon>
        <taxon>asterids</taxon>
        <taxon>campanulids</taxon>
        <taxon>Asterales</taxon>
        <taxon>Asteraceae</taxon>
        <taxon>Asteroideae</taxon>
        <taxon>Anthemideae</taxon>
        <taxon>Anthemidinae</taxon>
        <taxon>Tanacetum</taxon>
    </lineage>
</organism>
<name>A0A699IIA2_TANCI</name>
<dbReference type="EMBL" id="BKCJ010294546">
    <property type="protein sequence ID" value="GEZ56568.1"/>
    <property type="molecule type" value="Genomic_DNA"/>
</dbReference>
<dbReference type="AlphaFoldDB" id="A0A699IIA2"/>
<comment type="caution">
    <text evidence="1">The sequence shown here is derived from an EMBL/GenBank/DDBJ whole genome shotgun (WGS) entry which is preliminary data.</text>
</comment>
<evidence type="ECO:0000313" key="1">
    <source>
        <dbReference type="EMBL" id="GEZ56568.1"/>
    </source>
</evidence>
<accession>A0A699IIA2</accession>
<reference evidence="1" key="1">
    <citation type="journal article" date="2019" name="Sci. Rep.">
        <title>Draft genome of Tanacetum cinerariifolium, the natural source of mosquito coil.</title>
        <authorList>
            <person name="Yamashiro T."/>
            <person name="Shiraishi A."/>
            <person name="Satake H."/>
            <person name="Nakayama K."/>
        </authorList>
    </citation>
    <scope>NUCLEOTIDE SEQUENCE</scope>
</reference>
<sequence length="29" mass="3324">MINGDTFAILEDDSIIEKTTCDADDQRRH</sequence>
<feature type="non-terminal residue" evidence="1">
    <location>
        <position position="29"/>
    </location>
</feature>
<protein>
    <submittedName>
        <fullName evidence="1">Uncharacterized protein</fullName>
    </submittedName>
</protein>
<gene>
    <name evidence="1" type="ORF">Tci_528541</name>
</gene>
<proteinExistence type="predicted"/>